<proteinExistence type="inferred from homology"/>
<feature type="binding site" evidence="9">
    <location>
        <position position="511"/>
    </location>
    <ligand>
        <name>acetyl-CoA</name>
        <dbReference type="ChEBI" id="CHEBI:57288"/>
    </ligand>
</feature>
<keyword evidence="12" id="KW-1185">Reference proteome</keyword>
<evidence type="ECO:0000256" key="1">
    <source>
        <dbReference type="ARBA" id="ARBA00022490"/>
    </source>
</evidence>
<evidence type="ECO:0000256" key="9">
    <source>
        <dbReference type="HAMAP-Rule" id="MF_01886"/>
    </source>
</evidence>
<dbReference type="Pfam" id="PF13718">
    <property type="entry name" value="GNAT_acetyltr_2"/>
    <property type="match status" value="2"/>
</dbReference>
<comment type="function">
    <text evidence="9">Catalyzes the formation of N(4)-acetylcytidine (ac(4)C) at the wobble position of tRNA(Met), by using acetyl-CoA as an acetyl donor and ATP (or GTP).</text>
</comment>
<comment type="subcellular location">
    <subcellularLocation>
        <location evidence="9">Cytoplasm</location>
    </subcellularLocation>
</comment>
<keyword evidence="1 9" id="KW-0963">Cytoplasm</keyword>
<evidence type="ECO:0000256" key="2">
    <source>
        <dbReference type="ARBA" id="ARBA00022555"/>
    </source>
</evidence>
<dbReference type="Pfam" id="PF08351">
    <property type="entry name" value="TmcA_N"/>
    <property type="match status" value="1"/>
</dbReference>
<feature type="domain" description="N-acetyltransferase" evidence="10">
    <location>
        <begin position="362"/>
        <end position="546"/>
    </location>
</feature>
<dbReference type="GO" id="GO:0051392">
    <property type="term" value="F:tRNA cytidine N4-acetyltransferase activity"/>
    <property type="evidence" value="ECO:0007669"/>
    <property type="project" value="UniProtKB-UniRule"/>
</dbReference>
<comment type="similarity">
    <text evidence="9">Belongs to the TmcA family.</text>
</comment>
<dbReference type="EMBL" id="JACFYF010000001">
    <property type="protein sequence ID" value="MBA5761207.1"/>
    <property type="molecule type" value="Genomic_DNA"/>
</dbReference>
<dbReference type="InterPro" id="IPR033442">
    <property type="entry name" value="TmcA_tRNA_bind"/>
</dbReference>
<dbReference type="SUPFAM" id="SSF52540">
    <property type="entry name" value="P-loop containing nucleoside triphosphate hydrolases"/>
    <property type="match status" value="1"/>
</dbReference>
<dbReference type="InterPro" id="IPR024914">
    <property type="entry name" value="tRNA_acetyltr_TmcA"/>
</dbReference>
<keyword evidence="2 9" id="KW-0820">tRNA-binding</keyword>
<keyword evidence="6 9" id="KW-0067">ATP-binding</keyword>
<evidence type="ECO:0000313" key="11">
    <source>
        <dbReference type="EMBL" id="MBA5761207.1"/>
    </source>
</evidence>
<accession>A0A7W2FN77</accession>
<dbReference type="InterPro" id="IPR016181">
    <property type="entry name" value="Acyl_CoA_acyltransferase"/>
</dbReference>
<evidence type="ECO:0000259" key="10">
    <source>
        <dbReference type="PROSITE" id="PS51186"/>
    </source>
</evidence>
<dbReference type="GO" id="GO:1904812">
    <property type="term" value="P:rRNA acetylation involved in maturation of SSU-rRNA"/>
    <property type="evidence" value="ECO:0007669"/>
    <property type="project" value="TreeGrafter"/>
</dbReference>
<evidence type="ECO:0000256" key="5">
    <source>
        <dbReference type="ARBA" id="ARBA00022741"/>
    </source>
</evidence>
<dbReference type="SUPFAM" id="SSF55729">
    <property type="entry name" value="Acyl-CoA N-acyltransferases (Nat)"/>
    <property type="match status" value="1"/>
</dbReference>
<dbReference type="Gene3D" id="3.40.50.11040">
    <property type="match status" value="1"/>
</dbReference>
<dbReference type="GO" id="GO:0002101">
    <property type="term" value="P:tRNA wobble cytosine modification"/>
    <property type="evidence" value="ECO:0007669"/>
    <property type="project" value="UniProtKB-UniRule"/>
</dbReference>
<dbReference type="InterPro" id="IPR027417">
    <property type="entry name" value="P-loop_NTPase"/>
</dbReference>
<dbReference type="PANTHER" id="PTHR10925">
    <property type="entry name" value="N-ACETYLTRANSFERASE 10"/>
    <property type="match status" value="1"/>
</dbReference>
<dbReference type="InterPro" id="IPR032672">
    <property type="entry name" value="TmcA/NAT10/Kre33"/>
</dbReference>
<keyword evidence="5 9" id="KW-0547">Nucleotide-binding</keyword>
<dbReference type="GO" id="GO:0000049">
    <property type="term" value="F:tRNA binding"/>
    <property type="evidence" value="ECO:0007669"/>
    <property type="project" value="UniProtKB-UniRule"/>
</dbReference>
<dbReference type="Pfam" id="PF17176">
    <property type="entry name" value="tRNA_bind_3"/>
    <property type="match status" value="1"/>
</dbReference>
<comment type="catalytic activity">
    <reaction evidence="9">
        <text>cytidine(34) in elongator tRNA(Met) + acetyl-CoA + ATP + H2O = N(4)-acetylcytidine(34) in elongator tRNA(Met) + ADP + phosphate + CoA + H(+)</text>
        <dbReference type="Rhea" id="RHEA:43788"/>
        <dbReference type="Rhea" id="RHEA-COMP:10693"/>
        <dbReference type="Rhea" id="RHEA-COMP:10694"/>
        <dbReference type="ChEBI" id="CHEBI:15377"/>
        <dbReference type="ChEBI" id="CHEBI:15378"/>
        <dbReference type="ChEBI" id="CHEBI:30616"/>
        <dbReference type="ChEBI" id="CHEBI:43474"/>
        <dbReference type="ChEBI" id="CHEBI:57287"/>
        <dbReference type="ChEBI" id="CHEBI:57288"/>
        <dbReference type="ChEBI" id="CHEBI:74900"/>
        <dbReference type="ChEBI" id="CHEBI:82748"/>
        <dbReference type="ChEBI" id="CHEBI:456216"/>
        <dbReference type="EC" id="2.3.1.193"/>
    </reaction>
</comment>
<dbReference type="InterPro" id="IPR000182">
    <property type="entry name" value="GNAT_dom"/>
</dbReference>
<evidence type="ECO:0000256" key="8">
    <source>
        <dbReference type="ARBA" id="ARBA00023315"/>
    </source>
</evidence>
<comment type="caution">
    <text evidence="9">Lacks conserved residue(s) required for the propagation of feature annotation.</text>
</comment>
<dbReference type="Gene3D" id="1.20.120.890">
    <property type="entry name" value="tRNA(Met) cytidine acetyltransferase, tail domain"/>
    <property type="match status" value="1"/>
</dbReference>
<dbReference type="InterPro" id="IPR013562">
    <property type="entry name" value="TmcA/NAT10_N"/>
</dbReference>
<evidence type="ECO:0000313" key="12">
    <source>
        <dbReference type="Proteomes" id="UP000571701"/>
    </source>
</evidence>
<dbReference type="GO" id="GO:0005737">
    <property type="term" value="C:cytoplasm"/>
    <property type="evidence" value="ECO:0007669"/>
    <property type="project" value="UniProtKB-SubCell"/>
</dbReference>
<dbReference type="Gene3D" id="3.40.630.30">
    <property type="match status" value="1"/>
</dbReference>
<dbReference type="InterPro" id="IPR038321">
    <property type="entry name" value="TmcA_C_sf"/>
</dbReference>
<feature type="binding site" evidence="9">
    <location>
        <begin position="474"/>
        <end position="476"/>
    </location>
    <ligand>
        <name>acetyl-CoA</name>
        <dbReference type="ChEBI" id="CHEBI:57288"/>
    </ligand>
</feature>
<dbReference type="Pfam" id="PF05127">
    <property type="entry name" value="NAT10_TcmA_helicase"/>
    <property type="match status" value="1"/>
</dbReference>
<evidence type="ECO:0000256" key="6">
    <source>
        <dbReference type="ARBA" id="ARBA00022840"/>
    </source>
</evidence>
<reference evidence="11 12" key="1">
    <citation type="submission" date="2020-07" db="EMBL/GenBank/DDBJ databases">
        <title>Vibrio marinisediminis sp. nov., isolated from marine sediment.</title>
        <authorList>
            <person name="Ji X."/>
        </authorList>
    </citation>
    <scope>NUCLEOTIDE SEQUENCE [LARGE SCALE GENOMIC DNA]</scope>
    <source>
        <strain evidence="11 12">404</strain>
    </source>
</reference>
<dbReference type="PROSITE" id="PS51186">
    <property type="entry name" value="GNAT"/>
    <property type="match status" value="1"/>
</dbReference>
<feature type="binding site" evidence="9">
    <location>
        <position position="162"/>
    </location>
    <ligand>
        <name>ATP</name>
        <dbReference type="ChEBI" id="CHEBI:30616"/>
    </ligand>
</feature>
<dbReference type="EC" id="2.3.1.193" evidence="9"/>
<feature type="binding site" evidence="9">
    <location>
        <position position="330"/>
    </location>
    <ligand>
        <name>ATP</name>
        <dbReference type="ChEBI" id="CHEBI:30616"/>
    </ligand>
</feature>
<evidence type="ECO:0000256" key="4">
    <source>
        <dbReference type="ARBA" id="ARBA00022694"/>
    </source>
</evidence>
<dbReference type="GO" id="GO:0051391">
    <property type="term" value="P:tRNA acetylation"/>
    <property type="evidence" value="ECO:0007669"/>
    <property type="project" value="UniProtKB-UniRule"/>
</dbReference>
<evidence type="ECO:0000256" key="3">
    <source>
        <dbReference type="ARBA" id="ARBA00022679"/>
    </source>
</evidence>
<dbReference type="GO" id="GO:1990883">
    <property type="term" value="F:18S rRNA cytidine N-acetyltransferase activity"/>
    <property type="evidence" value="ECO:0007669"/>
    <property type="project" value="TreeGrafter"/>
</dbReference>
<keyword evidence="4 9" id="KW-0819">tRNA processing</keyword>
<keyword evidence="7 9" id="KW-0694">RNA-binding</keyword>
<dbReference type="AlphaFoldDB" id="A0A7W2FN77"/>
<dbReference type="InterPro" id="IPR007807">
    <property type="entry name" value="TcmA/NAT10_helicase"/>
</dbReference>
<dbReference type="Gene3D" id="3.40.50.300">
    <property type="entry name" value="P-loop containing nucleotide triphosphate hydrolases"/>
    <property type="match status" value="1"/>
</dbReference>
<keyword evidence="8 9" id="KW-0012">Acyltransferase</keyword>
<dbReference type="HAMAP" id="MF_01886">
    <property type="entry name" value="tRNA_acetyltr_TmcA"/>
    <property type="match status" value="1"/>
</dbReference>
<sequence length="671" mass="75647">MLSEQSFVTQLFQLAQSRQHRFGLCLRGDQAWQETFCQIASNLANGECFQLGGVESQYSDRWCPMDKGQRLLGHECGLLVVDIQNGIDANSLTSLLGTLRGGGLAIFIQSHHELRNDDENDYAEQWFSRALQQLIVVKQQGALPVLPILQADLPTYSPFDMQQQAVGYIHKVVSGHRRRPLVLTADRGRGKTSALGIAAAQLMSERKIRIVVTSPVIGNVAPLFEHALRGLPGAQQSKFRLDWNSSSVEFVAPDELLRGHVDCDLLFVDEAAAIPLPMLITIVERYHRVVFATTIHGYEGCGRGFTLKFQSWLQENRPGTRFYHMDTPIRWAENDPLEQWQYQTFLLDCELPPLSFDDEVSIDLVEVSKSDLFTSPNILKQCFALLVNAHYQTTPNDLMLLLNDPAMKLFGLFNQEQCIGCIVGVEEGGLDIELAKQILLGKRRPKGHLVASSLVSHLALEQPALDLSLRIMRIAVHPEWQGRGVGSNLLKQLKQKSHYHFYSTSYGVTNELLTFWHSNGFRSIKLGSTRDQASGCHSLIMVDGQQDWIDCGESLFSSCLSYQLKEMYRHLDIGLVCSLAQLNPLSSSRLQQTELRLLENYAIGGCHYENVAPVIERALWQVGFSLCYSLLVRKVVQQWSWNDCAEEFNFTGRKQLESEVRLQVAQLLNQL</sequence>
<dbReference type="CDD" id="cd04301">
    <property type="entry name" value="NAT_SF"/>
    <property type="match status" value="1"/>
</dbReference>
<comment type="caution">
    <text evidence="11">The sequence shown here is derived from an EMBL/GenBank/DDBJ whole genome shotgun (WGS) entry which is preliminary data.</text>
</comment>
<name>A0A7W2FN77_9VIBR</name>
<evidence type="ECO:0000256" key="7">
    <source>
        <dbReference type="ARBA" id="ARBA00022884"/>
    </source>
</evidence>
<dbReference type="PANTHER" id="PTHR10925:SF5">
    <property type="entry name" value="RNA CYTIDINE ACETYLTRANSFERASE"/>
    <property type="match status" value="1"/>
</dbReference>
<protein>
    <recommendedName>
        <fullName evidence="9">tRNA(Met) cytidine acetyltransferase TmcA</fullName>
        <ecNumber evidence="9">2.3.1.193</ecNumber>
    </recommendedName>
</protein>
<dbReference type="Proteomes" id="UP000571701">
    <property type="component" value="Unassembled WGS sequence"/>
</dbReference>
<keyword evidence="3 9" id="KW-0808">Transferase</keyword>
<gene>
    <name evidence="9" type="primary">tmcA</name>
    <name evidence="11" type="ORF">H2O73_02535</name>
</gene>
<organism evidence="11 12">
    <name type="scientific">Vibrio marinisediminis</name>
    <dbReference type="NCBI Taxonomy" id="2758441"/>
    <lineage>
        <taxon>Bacteria</taxon>
        <taxon>Pseudomonadati</taxon>
        <taxon>Pseudomonadota</taxon>
        <taxon>Gammaproteobacteria</taxon>
        <taxon>Vibrionales</taxon>
        <taxon>Vibrionaceae</taxon>
        <taxon>Vibrio</taxon>
    </lineage>
</organism>
<dbReference type="GO" id="GO:0005524">
    <property type="term" value="F:ATP binding"/>
    <property type="evidence" value="ECO:0007669"/>
    <property type="project" value="UniProtKB-UniRule"/>
</dbReference>